<organism evidence="17 18">
    <name type="scientific">Flavobacterium piscis</name>
    <dbReference type="NCBI Taxonomy" id="1114874"/>
    <lineage>
        <taxon>Bacteria</taxon>
        <taxon>Pseudomonadati</taxon>
        <taxon>Bacteroidota</taxon>
        <taxon>Flavobacteriia</taxon>
        <taxon>Flavobacteriales</taxon>
        <taxon>Flavobacteriaceae</taxon>
        <taxon>Flavobacterium</taxon>
    </lineage>
</organism>
<accession>A0ABU1YAC0</accession>
<dbReference type="Pfam" id="PF02096">
    <property type="entry name" value="60KD_IMP"/>
    <property type="match status" value="1"/>
</dbReference>
<keyword evidence="18" id="KW-1185">Reference proteome</keyword>
<dbReference type="Proteomes" id="UP001269081">
    <property type="component" value="Unassembled WGS sequence"/>
</dbReference>
<feature type="transmembrane region" description="Helical" evidence="13">
    <location>
        <begin position="572"/>
        <end position="590"/>
    </location>
</feature>
<evidence type="ECO:0000256" key="1">
    <source>
        <dbReference type="ARBA" id="ARBA00004429"/>
    </source>
</evidence>
<dbReference type="Gene3D" id="2.70.98.90">
    <property type="match status" value="1"/>
</dbReference>
<comment type="function">
    <text evidence="13">Required for the insertion and/or proper folding and/or complex formation of integral membrane proteins into the membrane. Involved in integration of membrane proteins that insert both dependently and independently of the Sec translocase complex, as well as at least some lipoproteins. Aids folding of multispanning membrane proteins.</text>
</comment>
<protein>
    <recommendedName>
        <fullName evidence="3 13">Membrane protein insertase YidC</fullName>
    </recommendedName>
    <alternativeName>
        <fullName evidence="12 13">Foldase YidC</fullName>
    </alternativeName>
    <alternativeName>
        <fullName evidence="11 13">Membrane integrase YidC</fullName>
    </alternativeName>
    <alternativeName>
        <fullName evidence="13">Membrane protein YidC</fullName>
    </alternativeName>
</protein>
<comment type="subcellular location">
    <subcellularLocation>
        <location evidence="1">Cell inner membrane</location>
        <topology evidence="1">Multi-pass membrane protein</topology>
    </subcellularLocation>
    <subcellularLocation>
        <location evidence="13">Cell membrane</location>
        <topology evidence="13">Multi-pass membrane protein</topology>
    </subcellularLocation>
</comment>
<name>A0ABU1YAC0_9FLAO</name>
<dbReference type="PANTHER" id="PTHR12428">
    <property type="entry name" value="OXA1"/>
    <property type="match status" value="1"/>
</dbReference>
<keyword evidence="7 13" id="KW-0653">Protein transport</keyword>
<keyword evidence="5 13" id="KW-1003">Cell membrane</keyword>
<dbReference type="NCBIfam" id="TIGR03592">
    <property type="entry name" value="yidC_oxa1_cterm"/>
    <property type="match status" value="1"/>
</dbReference>
<evidence type="ECO:0000256" key="10">
    <source>
        <dbReference type="ARBA" id="ARBA00023186"/>
    </source>
</evidence>
<evidence type="ECO:0000256" key="2">
    <source>
        <dbReference type="ARBA" id="ARBA00010527"/>
    </source>
</evidence>
<evidence type="ECO:0000313" key="17">
    <source>
        <dbReference type="EMBL" id="MDR7211170.1"/>
    </source>
</evidence>
<dbReference type="InterPro" id="IPR047196">
    <property type="entry name" value="YidC_ALB_C"/>
</dbReference>
<evidence type="ECO:0000259" key="16">
    <source>
        <dbReference type="Pfam" id="PF14849"/>
    </source>
</evidence>
<dbReference type="NCBIfam" id="TIGR03593">
    <property type="entry name" value="yidC_nterm"/>
    <property type="match status" value="1"/>
</dbReference>
<evidence type="ECO:0000256" key="14">
    <source>
        <dbReference type="SAM" id="MobiDB-lite"/>
    </source>
</evidence>
<evidence type="ECO:0000256" key="5">
    <source>
        <dbReference type="ARBA" id="ARBA00022475"/>
    </source>
</evidence>
<comment type="similarity">
    <text evidence="2 13">Belongs to the OXA1/ALB3/YidC family. Type 1 subfamily.</text>
</comment>
<reference evidence="17 18" key="1">
    <citation type="submission" date="2023-07" db="EMBL/GenBank/DDBJ databases">
        <title>Sorghum-associated microbial communities from plants grown in Nebraska, USA.</title>
        <authorList>
            <person name="Schachtman D."/>
        </authorList>
    </citation>
    <scope>NUCLEOTIDE SEQUENCE [LARGE SCALE GENOMIC DNA]</scope>
    <source>
        <strain evidence="17 18">4129</strain>
    </source>
</reference>
<dbReference type="CDD" id="cd19961">
    <property type="entry name" value="EcYidC-like_peri"/>
    <property type="match status" value="1"/>
</dbReference>
<feature type="transmembrane region" description="Helical" evidence="13">
    <location>
        <begin position="380"/>
        <end position="403"/>
    </location>
</feature>
<evidence type="ECO:0000256" key="11">
    <source>
        <dbReference type="ARBA" id="ARBA00033245"/>
    </source>
</evidence>
<feature type="transmembrane region" description="Helical" evidence="13">
    <location>
        <begin position="354"/>
        <end position="374"/>
    </location>
</feature>
<dbReference type="NCBIfam" id="NF002359">
    <property type="entry name" value="PRK01318.2-6"/>
    <property type="match status" value="1"/>
</dbReference>
<evidence type="ECO:0000256" key="13">
    <source>
        <dbReference type="HAMAP-Rule" id="MF_01810"/>
    </source>
</evidence>
<evidence type="ECO:0000313" key="18">
    <source>
        <dbReference type="Proteomes" id="UP001269081"/>
    </source>
</evidence>
<keyword evidence="4 13" id="KW-0813">Transport</keyword>
<dbReference type="InterPro" id="IPR038221">
    <property type="entry name" value="YidC_periplasmic_sf"/>
</dbReference>
<evidence type="ECO:0000256" key="7">
    <source>
        <dbReference type="ARBA" id="ARBA00022927"/>
    </source>
</evidence>
<evidence type="ECO:0000256" key="4">
    <source>
        <dbReference type="ARBA" id="ARBA00022448"/>
    </source>
</evidence>
<sequence>MEEKKIDLNSIIGFVLIFGILIWIMYQNQPSDKEIAAEKAKKELVAKQEAEIKTDKTKAAVLPVVAVTPGDTAQLAQLQKTLGGFAYSATLPSAKESFTTIENEKIKLKIANKGGYIVEAILKEFEKFEKGSGELVELIKDNNANLNIQLQTTDNRTLNSKDLFFEPTLTKIGTDQILTMRLKAGANEFLEYKYILKPNEYLVGFDIRSQGLNKLINSAKPLDLQWDLKTYRTEKSIAIENRFTEIYFEYEEGKKDYVGDGNNKEETPNEVSFIAFKQHFFSAILSTNTPFAKSSLKSNKVVVDEAVDTTYIKQFNATVPLAFSNGEIDYKMNWYFGPSDYKVLKSYDKNFEKIIPLGWGIFGWINKWIFIPLFGFLSDYIAYGIAIIIFTIIIKLAMSPITYKSFLSQAKMKVLRPEITELGEKFKKDPMKKQQETMKLYNKAGVNPMAGCIPALIQLPFMYASFQFFPSAFELRQKSFLWADDLSSFDSIYQLPFNIPLYGSHISLFPILAAIAIFFYMKMTSGDQQMAAPQQEGMPDMAKMMKIMIYVSPLMMLIFFNSYGAGLSLYNFISNLITIGIMFVIKNYIVDTDKIHAQIQENKLKEPKKQGKFQQRLQEVMEQQEAAKKQNKKK</sequence>
<dbReference type="CDD" id="cd20070">
    <property type="entry name" value="5TM_YidC_Alb3"/>
    <property type="match status" value="1"/>
</dbReference>
<dbReference type="NCBIfam" id="NF002356">
    <property type="entry name" value="PRK01318.2-3"/>
    <property type="match status" value="1"/>
</dbReference>
<comment type="subunit">
    <text evidence="13">Interacts with the Sec translocase complex via SecD. Specifically interacts with transmembrane segments of nascent integral membrane proteins during membrane integration.</text>
</comment>
<dbReference type="HAMAP" id="MF_01810">
    <property type="entry name" value="YidC_type1"/>
    <property type="match status" value="1"/>
</dbReference>
<keyword evidence="9 13" id="KW-0472">Membrane</keyword>
<dbReference type="InterPro" id="IPR028055">
    <property type="entry name" value="YidC/Oxa/ALB_C"/>
</dbReference>
<evidence type="ECO:0000259" key="15">
    <source>
        <dbReference type="Pfam" id="PF02096"/>
    </source>
</evidence>
<dbReference type="Pfam" id="PF14849">
    <property type="entry name" value="YidC_periplas"/>
    <property type="match status" value="1"/>
</dbReference>
<comment type="caution">
    <text evidence="17">The sequence shown here is derived from an EMBL/GenBank/DDBJ whole genome shotgun (WGS) entry which is preliminary data.</text>
</comment>
<feature type="transmembrane region" description="Helical" evidence="13">
    <location>
        <begin position="547"/>
        <end position="566"/>
    </location>
</feature>
<dbReference type="PANTHER" id="PTHR12428:SF65">
    <property type="entry name" value="CYTOCHROME C OXIDASE ASSEMBLY PROTEIN COX18, MITOCHONDRIAL"/>
    <property type="match status" value="1"/>
</dbReference>
<keyword evidence="8 13" id="KW-1133">Transmembrane helix</keyword>
<dbReference type="PRINTS" id="PR00701">
    <property type="entry name" value="60KDINNERMP"/>
</dbReference>
<evidence type="ECO:0000256" key="6">
    <source>
        <dbReference type="ARBA" id="ARBA00022692"/>
    </source>
</evidence>
<feature type="domain" description="Membrane insertase YidC/Oxa/ALB C-terminal" evidence="15">
    <location>
        <begin position="383"/>
        <end position="586"/>
    </location>
</feature>
<feature type="region of interest" description="Disordered" evidence="14">
    <location>
        <begin position="606"/>
        <end position="634"/>
    </location>
</feature>
<dbReference type="InterPro" id="IPR001708">
    <property type="entry name" value="YidC/ALB3/OXA1/COX18"/>
</dbReference>
<proteinExistence type="inferred from homology"/>
<feature type="transmembrane region" description="Helical" evidence="13">
    <location>
        <begin position="499"/>
        <end position="520"/>
    </location>
</feature>
<feature type="transmembrane region" description="Helical" evidence="13">
    <location>
        <begin position="440"/>
        <end position="463"/>
    </location>
</feature>
<evidence type="ECO:0000256" key="8">
    <source>
        <dbReference type="ARBA" id="ARBA00022989"/>
    </source>
</evidence>
<feature type="transmembrane region" description="Helical" evidence="13">
    <location>
        <begin position="6"/>
        <end position="26"/>
    </location>
</feature>
<feature type="domain" description="Membrane insertase YidC N-terminal" evidence="16">
    <location>
        <begin position="100"/>
        <end position="370"/>
    </location>
</feature>
<evidence type="ECO:0000256" key="12">
    <source>
        <dbReference type="ARBA" id="ARBA00033342"/>
    </source>
</evidence>
<evidence type="ECO:0000256" key="9">
    <source>
        <dbReference type="ARBA" id="ARBA00023136"/>
    </source>
</evidence>
<dbReference type="RefSeq" id="WP_310282506.1">
    <property type="nucleotide sequence ID" value="NZ_JAVDWQ010000010.1"/>
</dbReference>
<keyword evidence="10 13" id="KW-0143">Chaperone</keyword>
<dbReference type="InterPro" id="IPR028053">
    <property type="entry name" value="Membr_insert_YidC_N"/>
</dbReference>
<evidence type="ECO:0000256" key="3">
    <source>
        <dbReference type="ARBA" id="ARBA00015325"/>
    </source>
</evidence>
<dbReference type="EMBL" id="JAVDWQ010000010">
    <property type="protein sequence ID" value="MDR7211170.1"/>
    <property type="molecule type" value="Genomic_DNA"/>
</dbReference>
<dbReference type="InterPro" id="IPR019998">
    <property type="entry name" value="Membr_insert_YidC"/>
</dbReference>
<keyword evidence="6 13" id="KW-0812">Transmembrane</keyword>
<gene>
    <name evidence="13" type="primary">yidC</name>
    <name evidence="17" type="ORF">J2W48_003121</name>
</gene>